<accession>A0A699W0N4</accession>
<sequence>LPSLEESLPSVPDAYGQPLKALPSQSAASGSESHVPDAVEAHNKLPDSIPSNNPKPLEKYRPLPSQSVWSPDGLSYPP</sequence>
<dbReference type="AlphaFoldDB" id="A0A699W0N4"/>
<gene>
    <name evidence="2" type="ORF">Tci_911215</name>
</gene>
<reference evidence="2" key="1">
    <citation type="journal article" date="2019" name="Sci. Rep.">
        <title>Draft genome of Tanacetum cinerariifolium, the natural source of mosquito coil.</title>
        <authorList>
            <person name="Yamashiro T."/>
            <person name="Shiraishi A."/>
            <person name="Satake H."/>
            <person name="Nakayama K."/>
        </authorList>
    </citation>
    <scope>NUCLEOTIDE SEQUENCE</scope>
</reference>
<evidence type="ECO:0000313" key="2">
    <source>
        <dbReference type="EMBL" id="GFD39246.1"/>
    </source>
</evidence>
<protein>
    <submittedName>
        <fullName evidence="2">Uncharacterized protein</fullName>
    </submittedName>
</protein>
<comment type="caution">
    <text evidence="2">The sequence shown here is derived from an EMBL/GenBank/DDBJ whole genome shotgun (WGS) entry which is preliminary data.</text>
</comment>
<organism evidence="2">
    <name type="scientific">Tanacetum cinerariifolium</name>
    <name type="common">Dalmatian daisy</name>
    <name type="synonym">Chrysanthemum cinerariifolium</name>
    <dbReference type="NCBI Taxonomy" id="118510"/>
    <lineage>
        <taxon>Eukaryota</taxon>
        <taxon>Viridiplantae</taxon>
        <taxon>Streptophyta</taxon>
        <taxon>Embryophyta</taxon>
        <taxon>Tracheophyta</taxon>
        <taxon>Spermatophyta</taxon>
        <taxon>Magnoliopsida</taxon>
        <taxon>eudicotyledons</taxon>
        <taxon>Gunneridae</taxon>
        <taxon>Pentapetalae</taxon>
        <taxon>asterids</taxon>
        <taxon>campanulids</taxon>
        <taxon>Asterales</taxon>
        <taxon>Asteraceae</taxon>
        <taxon>Asteroideae</taxon>
        <taxon>Anthemideae</taxon>
        <taxon>Anthemidinae</taxon>
        <taxon>Tanacetum</taxon>
    </lineage>
</organism>
<dbReference type="EMBL" id="BKCJ011513414">
    <property type="protein sequence ID" value="GFD39246.1"/>
    <property type="molecule type" value="Genomic_DNA"/>
</dbReference>
<feature type="compositionally biased region" description="Polar residues" evidence="1">
    <location>
        <begin position="23"/>
        <end position="32"/>
    </location>
</feature>
<evidence type="ECO:0000256" key="1">
    <source>
        <dbReference type="SAM" id="MobiDB-lite"/>
    </source>
</evidence>
<feature type="compositionally biased region" description="Basic and acidic residues" evidence="1">
    <location>
        <begin position="34"/>
        <end position="45"/>
    </location>
</feature>
<feature type="region of interest" description="Disordered" evidence="1">
    <location>
        <begin position="1"/>
        <end position="78"/>
    </location>
</feature>
<feature type="non-terminal residue" evidence="2">
    <location>
        <position position="1"/>
    </location>
</feature>
<proteinExistence type="predicted"/>
<name>A0A699W0N4_TANCI</name>